<dbReference type="Gramene" id="AET5Gv20170600.3">
    <property type="protein sequence ID" value="AET5Gv20170600.3"/>
    <property type="gene ID" value="AET5Gv20170600"/>
</dbReference>
<keyword evidence="4" id="KW-1185">Reference proteome</keyword>
<dbReference type="Proteomes" id="UP000015105">
    <property type="component" value="Chromosome 5D"/>
</dbReference>
<reference evidence="3" key="3">
    <citation type="journal article" date="2017" name="Nature">
        <title>Genome sequence of the progenitor of the wheat D genome Aegilops tauschii.</title>
        <authorList>
            <person name="Luo M.C."/>
            <person name="Gu Y.Q."/>
            <person name="Puiu D."/>
            <person name="Wang H."/>
            <person name="Twardziok S.O."/>
            <person name="Deal K.R."/>
            <person name="Huo N."/>
            <person name="Zhu T."/>
            <person name="Wang L."/>
            <person name="Wang Y."/>
            <person name="McGuire P.E."/>
            <person name="Liu S."/>
            <person name="Long H."/>
            <person name="Ramasamy R.K."/>
            <person name="Rodriguez J.C."/>
            <person name="Van S.L."/>
            <person name="Yuan L."/>
            <person name="Wang Z."/>
            <person name="Xia Z."/>
            <person name="Xiao L."/>
            <person name="Anderson O.D."/>
            <person name="Ouyang S."/>
            <person name="Liang Y."/>
            <person name="Zimin A.V."/>
            <person name="Pertea G."/>
            <person name="Qi P."/>
            <person name="Bennetzen J.L."/>
            <person name="Dai X."/>
            <person name="Dawson M.W."/>
            <person name="Muller H.G."/>
            <person name="Kugler K."/>
            <person name="Rivarola-Duarte L."/>
            <person name="Spannagl M."/>
            <person name="Mayer K.F.X."/>
            <person name="Lu F.H."/>
            <person name="Bevan M.W."/>
            <person name="Leroy P."/>
            <person name="Li P."/>
            <person name="You F.M."/>
            <person name="Sun Q."/>
            <person name="Liu Z."/>
            <person name="Lyons E."/>
            <person name="Wicker T."/>
            <person name="Salzberg S.L."/>
            <person name="Devos K.M."/>
            <person name="Dvorak J."/>
        </authorList>
    </citation>
    <scope>NUCLEOTIDE SEQUENCE [LARGE SCALE GENOMIC DNA]</scope>
    <source>
        <strain evidence="3">cv. AL8/78</strain>
    </source>
</reference>
<sequence>HRHAHPAPLIILRVSSFVLFFFLGRSNNSFGSPPFSLPVSKERNPEAKLQ</sequence>
<accession>A0A453JRP8</accession>
<keyword evidence="2" id="KW-0472">Membrane</keyword>
<evidence type="ECO:0000256" key="1">
    <source>
        <dbReference type="SAM" id="MobiDB-lite"/>
    </source>
</evidence>
<feature type="compositionally biased region" description="Basic and acidic residues" evidence="1">
    <location>
        <begin position="40"/>
        <end position="50"/>
    </location>
</feature>
<reference evidence="4" key="2">
    <citation type="journal article" date="2017" name="Nat. Plants">
        <title>The Aegilops tauschii genome reveals multiple impacts of transposons.</title>
        <authorList>
            <person name="Zhao G."/>
            <person name="Zou C."/>
            <person name="Li K."/>
            <person name="Wang K."/>
            <person name="Li T."/>
            <person name="Gao L."/>
            <person name="Zhang X."/>
            <person name="Wang H."/>
            <person name="Yang Z."/>
            <person name="Liu X."/>
            <person name="Jiang W."/>
            <person name="Mao L."/>
            <person name="Kong X."/>
            <person name="Jiao Y."/>
            <person name="Jia J."/>
        </authorList>
    </citation>
    <scope>NUCLEOTIDE SEQUENCE [LARGE SCALE GENOMIC DNA]</scope>
    <source>
        <strain evidence="4">cv. AL8/78</strain>
    </source>
</reference>
<name>A0A453JRP8_AEGTS</name>
<dbReference type="AlphaFoldDB" id="A0A453JRP8"/>
<evidence type="ECO:0000313" key="3">
    <source>
        <dbReference type="EnsemblPlants" id="AET5Gv20170600.3"/>
    </source>
</evidence>
<keyword evidence="2" id="KW-1133">Transmembrane helix</keyword>
<organism evidence="3 4">
    <name type="scientific">Aegilops tauschii subsp. strangulata</name>
    <name type="common">Goatgrass</name>
    <dbReference type="NCBI Taxonomy" id="200361"/>
    <lineage>
        <taxon>Eukaryota</taxon>
        <taxon>Viridiplantae</taxon>
        <taxon>Streptophyta</taxon>
        <taxon>Embryophyta</taxon>
        <taxon>Tracheophyta</taxon>
        <taxon>Spermatophyta</taxon>
        <taxon>Magnoliopsida</taxon>
        <taxon>Liliopsida</taxon>
        <taxon>Poales</taxon>
        <taxon>Poaceae</taxon>
        <taxon>BOP clade</taxon>
        <taxon>Pooideae</taxon>
        <taxon>Triticodae</taxon>
        <taxon>Triticeae</taxon>
        <taxon>Triticinae</taxon>
        <taxon>Aegilops</taxon>
    </lineage>
</organism>
<feature type="region of interest" description="Disordered" evidence="1">
    <location>
        <begin position="29"/>
        <end position="50"/>
    </location>
</feature>
<protein>
    <submittedName>
        <fullName evidence="3">Uncharacterized protein</fullName>
    </submittedName>
</protein>
<reference evidence="3" key="4">
    <citation type="submission" date="2019-03" db="UniProtKB">
        <authorList>
            <consortium name="EnsemblPlants"/>
        </authorList>
    </citation>
    <scope>IDENTIFICATION</scope>
</reference>
<evidence type="ECO:0000313" key="4">
    <source>
        <dbReference type="Proteomes" id="UP000015105"/>
    </source>
</evidence>
<dbReference type="EnsemblPlants" id="AET5Gv20170600.3">
    <property type="protein sequence ID" value="AET5Gv20170600.3"/>
    <property type="gene ID" value="AET5Gv20170600"/>
</dbReference>
<keyword evidence="2" id="KW-0812">Transmembrane</keyword>
<reference evidence="4" key="1">
    <citation type="journal article" date="2014" name="Science">
        <title>Ancient hybridizations among the ancestral genomes of bread wheat.</title>
        <authorList>
            <consortium name="International Wheat Genome Sequencing Consortium,"/>
            <person name="Marcussen T."/>
            <person name="Sandve S.R."/>
            <person name="Heier L."/>
            <person name="Spannagl M."/>
            <person name="Pfeifer M."/>
            <person name="Jakobsen K.S."/>
            <person name="Wulff B.B."/>
            <person name="Steuernagel B."/>
            <person name="Mayer K.F."/>
            <person name="Olsen O.A."/>
        </authorList>
    </citation>
    <scope>NUCLEOTIDE SEQUENCE [LARGE SCALE GENOMIC DNA]</scope>
    <source>
        <strain evidence="4">cv. AL8/78</strain>
    </source>
</reference>
<reference evidence="3" key="5">
    <citation type="journal article" date="2021" name="G3 (Bethesda)">
        <title>Aegilops tauschii genome assembly Aet v5.0 features greater sequence contiguity and improved annotation.</title>
        <authorList>
            <person name="Wang L."/>
            <person name="Zhu T."/>
            <person name="Rodriguez J.C."/>
            <person name="Deal K.R."/>
            <person name="Dubcovsky J."/>
            <person name="McGuire P.E."/>
            <person name="Lux T."/>
            <person name="Spannagl M."/>
            <person name="Mayer K.F.X."/>
            <person name="Baldrich P."/>
            <person name="Meyers B.C."/>
            <person name="Huo N."/>
            <person name="Gu Y.Q."/>
            <person name="Zhou H."/>
            <person name="Devos K.M."/>
            <person name="Bennetzen J.L."/>
            <person name="Unver T."/>
            <person name="Budak H."/>
            <person name="Gulick P.J."/>
            <person name="Galiba G."/>
            <person name="Kalapos B."/>
            <person name="Nelson D.R."/>
            <person name="Li P."/>
            <person name="You F.M."/>
            <person name="Luo M.C."/>
            <person name="Dvorak J."/>
        </authorList>
    </citation>
    <scope>NUCLEOTIDE SEQUENCE [LARGE SCALE GENOMIC DNA]</scope>
    <source>
        <strain evidence="3">cv. AL8/78</strain>
    </source>
</reference>
<evidence type="ECO:0000256" key="2">
    <source>
        <dbReference type="SAM" id="Phobius"/>
    </source>
</evidence>
<proteinExistence type="predicted"/>
<feature type="transmembrane region" description="Helical" evidence="2">
    <location>
        <begin position="6"/>
        <end position="24"/>
    </location>
</feature>